<dbReference type="Proteomes" id="UP000186230">
    <property type="component" value="Chromosome"/>
</dbReference>
<dbReference type="OrthoDB" id="1910631at2"/>
<keyword evidence="2" id="KW-1185">Reference proteome</keyword>
<proteinExistence type="predicted"/>
<name>A0A1L7I8Q2_9FLAO</name>
<dbReference type="AlphaFoldDB" id="A0A1L7I8Q2"/>
<accession>A0A1L7I8Q2</accession>
<evidence type="ECO:0000313" key="1">
    <source>
        <dbReference type="EMBL" id="APU69502.1"/>
    </source>
</evidence>
<dbReference type="Pfam" id="PF20330">
    <property type="entry name" value="DUF6625"/>
    <property type="match status" value="1"/>
</dbReference>
<dbReference type="KEGG" id="gfl:GRFL_2778"/>
<dbReference type="STRING" id="1229726.GRFL_2778"/>
<evidence type="ECO:0000313" key="2">
    <source>
        <dbReference type="Proteomes" id="UP000186230"/>
    </source>
</evidence>
<dbReference type="EMBL" id="CP016359">
    <property type="protein sequence ID" value="APU69502.1"/>
    <property type="molecule type" value="Genomic_DNA"/>
</dbReference>
<gene>
    <name evidence="1" type="ORF">GRFL_2778</name>
</gene>
<organism evidence="1 2">
    <name type="scientific">Christiangramia flava JLT2011</name>
    <dbReference type="NCBI Taxonomy" id="1229726"/>
    <lineage>
        <taxon>Bacteria</taxon>
        <taxon>Pseudomonadati</taxon>
        <taxon>Bacteroidota</taxon>
        <taxon>Flavobacteriia</taxon>
        <taxon>Flavobacteriales</taxon>
        <taxon>Flavobacteriaceae</taxon>
        <taxon>Christiangramia</taxon>
    </lineage>
</organism>
<dbReference type="RefSeq" id="WP_083645166.1">
    <property type="nucleotide sequence ID" value="NZ_AMRU01000015.1"/>
</dbReference>
<reference evidence="1 2" key="1">
    <citation type="submission" date="2016-07" db="EMBL/GenBank/DDBJ databases">
        <title>Multi-omics approach to identify versatile polysaccharide utilization systems of a marine flavobacterium Gramella flava.</title>
        <authorList>
            <person name="Tang K."/>
        </authorList>
    </citation>
    <scope>NUCLEOTIDE SEQUENCE [LARGE SCALE GENOMIC DNA]</scope>
    <source>
        <strain evidence="1 2">JLT2011</strain>
    </source>
</reference>
<sequence length="325" mass="38515">MRSIVLLPYFSRKLPKYFSLFLASVEKNRDTDFLIFTNLKNPEQLPKNVIWKKGQLKDINTRTLQQTGIDPGITRAYKLCDLKPFYGLIFSDLIDHYDYWAYGDMDVIFGNLDQFLQKICREERYDIISFRVNWLSGCLCFFRNDPKINQLCLQSRDWKEVLSTPEHYFGYDEVSWKNGRMIFWKLVNGQDLIELQTDVQSFTEVVMTAPGLKMHFGDLVKESIEEHMLLEISAEKVLIGSRFQKGFQAAYEMAAYHLVSEKNRPYFRFPAWKKVPERYYISRSGFSRKPARSTAEKLSHSAHLLFRSYPLYYFKKIRKKLRGKN</sequence>
<dbReference type="InterPro" id="IPR046733">
    <property type="entry name" value="DUF6625"/>
</dbReference>
<protein>
    <submittedName>
        <fullName evidence="1">Uncharacterized protein</fullName>
    </submittedName>
</protein>